<dbReference type="Proteomes" id="UP000663844">
    <property type="component" value="Unassembled WGS sequence"/>
</dbReference>
<dbReference type="AlphaFoldDB" id="A0A820IJ87"/>
<feature type="non-terminal residue" evidence="1">
    <location>
        <position position="129"/>
    </location>
</feature>
<reference evidence="1" key="1">
    <citation type="submission" date="2021-02" db="EMBL/GenBank/DDBJ databases">
        <authorList>
            <person name="Nowell W R."/>
        </authorList>
    </citation>
    <scope>NUCLEOTIDE SEQUENCE</scope>
</reference>
<proteinExistence type="predicted"/>
<dbReference type="EMBL" id="CAJOAZ010017015">
    <property type="protein sequence ID" value="CAF4310909.1"/>
    <property type="molecule type" value="Genomic_DNA"/>
</dbReference>
<protein>
    <submittedName>
        <fullName evidence="1">Uncharacterized protein</fullName>
    </submittedName>
</protein>
<organism evidence="1 2">
    <name type="scientific">Adineta steineri</name>
    <dbReference type="NCBI Taxonomy" id="433720"/>
    <lineage>
        <taxon>Eukaryota</taxon>
        <taxon>Metazoa</taxon>
        <taxon>Spiralia</taxon>
        <taxon>Gnathifera</taxon>
        <taxon>Rotifera</taxon>
        <taxon>Eurotatoria</taxon>
        <taxon>Bdelloidea</taxon>
        <taxon>Adinetida</taxon>
        <taxon>Adinetidae</taxon>
        <taxon>Adineta</taxon>
    </lineage>
</organism>
<accession>A0A820IJ87</accession>
<comment type="caution">
    <text evidence="1">The sequence shown here is derived from an EMBL/GenBank/DDBJ whole genome shotgun (WGS) entry which is preliminary data.</text>
</comment>
<evidence type="ECO:0000313" key="1">
    <source>
        <dbReference type="EMBL" id="CAF4310909.1"/>
    </source>
</evidence>
<sequence length="129" mass="14469">MNSCLPTSSSSPIRKLFSDVSNKKFQTNNIIDDDRRWKSLCGAPVITIENDENENDAWTECRELFEPNRSHMLNPSSINNSNYLLRHSSANTSLNESSTLDALTGNICTTMDDNHDDILSIIEQAGITF</sequence>
<gene>
    <name evidence="1" type="ORF">OXD698_LOCUS46628</name>
</gene>
<evidence type="ECO:0000313" key="2">
    <source>
        <dbReference type="Proteomes" id="UP000663844"/>
    </source>
</evidence>
<name>A0A820IJ87_9BILA</name>